<evidence type="ECO:0000313" key="2">
    <source>
        <dbReference type="EMBL" id="GBP74753.1"/>
    </source>
</evidence>
<evidence type="ECO:0000256" key="1">
    <source>
        <dbReference type="SAM" id="MobiDB-lite"/>
    </source>
</evidence>
<keyword evidence="3" id="KW-1185">Reference proteome</keyword>
<feature type="region of interest" description="Disordered" evidence="1">
    <location>
        <begin position="72"/>
        <end position="92"/>
    </location>
</feature>
<gene>
    <name evidence="2" type="ORF">EVAR_59648_1</name>
</gene>
<comment type="caution">
    <text evidence="2">The sequence shown here is derived from an EMBL/GenBank/DDBJ whole genome shotgun (WGS) entry which is preliminary data.</text>
</comment>
<proteinExistence type="predicted"/>
<sequence length="92" mass="10321">MERLISSMSTIINTHNPVRSDEPETTIIGYLHGDLMEEKCMYIIMCETLKIMRTRADGMDHASPITVVRGRRSPSANCASQQSLSFQIDDSS</sequence>
<dbReference type="Proteomes" id="UP000299102">
    <property type="component" value="Unassembled WGS sequence"/>
</dbReference>
<dbReference type="EMBL" id="BGZK01001220">
    <property type="protein sequence ID" value="GBP74753.1"/>
    <property type="molecule type" value="Genomic_DNA"/>
</dbReference>
<accession>A0A4C1YHI4</accession>
<organism evidence="2 3">
    <name type="scientific">Eumeta variegata</name>
    <name type="common">Bagworm moth</name>
    <name type="synonym">Eumeta japonica</name>
    <dbReference type="NCBI Taxonomy" id="151549"/>
    <lineage>
        <taxon>Eukaryota</taxon>
        <taxon>Metazoa</taxon>
        <taxon>Ecdysozoa</taxon>
        <taxon>Arthropoda</taxon>
        <taxon>Hexapoda</taxon>
        <taxon>Insecta</taxon>
        <taxon>Pterygota</taxon>
        <taxon>Neoptera</taxon>
        <taxon>Endopterygota</taxon>
        <taxon>Lepidoptera</taxon>
        <taxon>Glossata</taxon>
        <taxon>Ditrysia</taxon>
        <taxon>Tineoidea</taxon>
        <taxon>Psychidae</taxon>
        <taxon>Oiketicinae</taxon>
        <taxon>Eumeta</taxon>
    </lineage>
</organism>
<reference evidence="2 3" key="1">
    <citation type="journal article" date="2019" name="Commun. Biol.">
        <title>The bagworm genome reveals a unique fibroin gene that provides high tensile strength.</title>
        <authorList>
            <person name="Kono N."/>
            <person name="Nakamura H."/>
            <person name="Ohtoshi R."/>
            <person name="Tomita M."/>
            <person name="Numata K."/>
            <person name="Arakawa K."/>
        </authorList>
    </citation>
    <scope>NUCLEOTIDE SEQUENCE [LARGE SCALE GENOMIC DNA]</scope>
</reference>
<name>A0A4C1YHI4_EUMVA</name>
<protein>
    <submittedName>
        <fullName evidence="2">Uncharacterized protein</fullName>
    </submittedName>
</protein>
<dbReference type="AlphaFoldDB" id="A0A4C1YHI4"/>
<evidence type="ECO:0000313" key="3">
    <source>
        <dbReference type="Proteomes" id="UP000299102"/>
    </source>
</evidence>
<feature type="compositionally biased region" description="Polar residues" evidence="1">
    <location>
        <begin position="74"/>
        <end position="92"/>
    </location>
</feature>